<keyword evidence="5" id="KW-0805">Transcription regulation</keyword>
<dbReference type="AlphaFoldDB" id="A0A8J2MR79"/>
<accession>A0A8J2MR79</accession>
<dbReference type="Pfam" id="PF00046">
    <property type="entry name" value="Homeodomain"/>
    <property type="match status" value="1"/>
</dbReference>
<gene>
    <name evidence="14" type="ORF">CJOHNSTONI_LOCUS7230</name>
</gene>
<protein>
    <submittedName>
        <fullName evidence="14">Uncharacterized protein</fullName>
    </submittedName>
</protein>
<feature type="compositionally biased region" description="Gly residues" evidence="11">
    <location>
        <begin position="200"/>
        <end position="210"/>
    </location>
</feature>
<dbReference type="SMART" id="SM00351">
    <property type="entry name" value="PAX"/>
    <property type="match status" value="1"/>
</dbReference>
<name>A0A8J2MR79_9BILA</name>
<evidence type="ECO:0000256" key="7">
    <source>
        <dbReference type="ARBA" id="ARBA00023163"/>
    </source>
</evidence>
<dbReference type="Gene3D" id="1.10.10.60">
    <property type="entry name" value="Homeodomain-like"/>
    <property type="match status" value="1"/>
</dbReference>
<feature type="domain" description="Homeobox" evidence="12">
    <location>
        <begin position="269"/>
        <end position="329"/>
    </location>
</feature>
<dbReference type="EMBL" id="CAKAEH010001543">
    <property type="protein sequence ID" value="CAG9537413.1"/>
    <property type="molecule type" value="Genomic_DNA"/>
</dbReference>
<dbReference type="InterPro" id="IPR009057">
    <property type="entry name" value="Homeodomain-like_sf"/>
</dbReference>
<sequence>MSDGNKNITFTNIMGQGRINQLGGVFINGRPLPQHIRIKIIEMASNGIKPCHISRQLRVSHGAVSKILNRYVETGSVSPGQIGGNPRSRLAIQAVEKHILALKAKCPSLCASELRSSLIEQEICSPENAPTVSSINRHIRSKKLNNSNDKERKALKKNCLSHSIEHILGLHSGKRQLNNRDFATYTATVVDVVVISSGGDGGDSGSGGFDNGDNSSNSGSEVNDDNDDQTYTGNDDIPETSETSYSEGEGTVEKRNGNVVDDGNSGKNGRVRRNRTSFSSEQLEILEAAFNANTYPDQDERERIAMKTSLSEEKIMTWFSNRRARCRKNFAFTGASSLLIQNVAPMPVMPSRSSIRQSESMPLFSSQMNLLPYPVSPTSPVKFQDPSRASILFYPQYASI</sequence>
<comment type="similarity">
    <text evidence="2">Belongs to the paired homeobox family.</text>
</comment>
<dbReference type="InterPro" id="IPR001523">
    <property type="entry name" value="Paired_dom"/>
</dbReference>
<evidence type="ECO:0000313" key="15">
    <source>
        <dbReference type="Proteomes" id="UP000746747"/>
    </source>
</evidence>
<dbReference type="PROSITE" id="PS51057">
    <property type="entry name" value="PAIRED_2"/>
    <property type="match status" value="1"/>
</dbReference>
<evidence type="ECO:0000313" key="14">
    <source>
        <dbReference type="EMBL" id="CAG9537413.1"/>
    </source>
</evidence>
<keyword evidence="15" id="KW-1185">Reference proteome</keyword>
<evidence type="ECO:0000256" key="2">
    <source>
        <dbReference type="ARBA" id="ARBA00005733"/>
    </source>
</evidence>
<keyword evidence="8 9" id="KW-0539">Nucleus</keyword>
<reference evidence="14" key="1">
    <citation type="submission" date="2021-09" db="EMBL/GenBank/DDBJ databases">
        <authorList>
            <consortium name="Pathogen Informatics"/>
        </authorList>
    </citation>
    <scope>NUCLEOTIDE SEQUENCE</scope>
</reference>
<keyword evidence="9 10" id="KW-0371">Homeobox</keyword>
<keyword evidence="7" id="KW-0804">Transcription</keyword>
<feature type="region of interest" description="Disordered" evidence="11">
    <location>
        <begin position="200"/>
        <end position="278"/>
    </location>
</feature>
<dbReference type="PANTHER" id="PTHR45636">
    <property type="entry name" value="PAIRED BOX PROTEIN PAX-6-RELATED-RELATED"/>
    <property type="match status" value="1"/>
</dbReference>
<evidence type="ECO:0000259" key="13">
    <source>
        <dbReference type="PROSITE" id="PS51057"/>
    </source>
</evidence>
<evidence type="ECO:0000256" key="3">
    <source>
        <dbReference type="ARBA" id="ARBA00022473"/>
    </source>
</evidence>
<evidence type="ECO:0000259" key="12">
    <source>
        <dbReference type="PROSITE" id="PS50071"/>
    </source>
</evidence>
<dbReference type="PANTHER" id="PTHR45636:SF49">
    <property type="entry name" value="PAIRED BOX PROTEIN 3 HOMOLOG"/>
    <property type="match status" value="1"/>
</dbReference>
<evidence type="ECO:0000256" key="5">
    <source>
        <dbReference type="ARBA" id="ARBA00023015"/>
    </source>
</evidence>
<dbReference type="SMART" id="SM00389">
    <property type="entry name" value="HOX"/>
    <property type="match status" value="1"/>
</dbReference>
<dbReference type="Pfam" id="PF00292">
    <property type="entry name" value="PAX"/>
    <property type="match status" value="1"/>
</dbReference>
<dbReference type="OrthoDB" id="3225452at2759"/>
<comment type="subcellular location">
    <subcellularLocation>
        <location evidence="1 9 10">Nucleus</location>
    </subcellularLocation>
</comment>
<dbReference type="Gene3D" id="1.10.10.10">
    <property type="entry name" value="Winged helix-like DNA-binding domain superfamily/Winged helix DNA-binding domain"/>
    <property type="match status" value="2"/>
</dbReference>
<proteinExistence type="inferred from homology"/>
<keyword evidence="3" id="KW-0217">Developmental protein</keyword>
<evidence type="ECO:0000256" key="11">
    <source>
        <dbReference type="SAM" id="MobiDB-lite"/>
    </source>
</evidence>
<dbReference type="PROSITE" id="PS50071">
    <property type="entry name" value="HOMEOBOX_2"/>
    <property type="match status" value="1"/>
</dbReference>
<evidence type="ECO:0000256" key="4">
    <source>
        <dbReference type="ARBA" id="ARBA00022724"/>
    </source>
</evidence>
<dbReference type="GO" id="GO:0005634">
    <property type="term" value="C:nucleus"/>
    <property type="evidence" value="ECO:0007669"/>
    <property type="project" value="UniProtKB-SubCell"/>
</dbReference>
<organism evidence="14 15">
    <name type="scientific">Cercopithifilaria johnstoni</name>
    <dbReference type="NCBI Taxonomy" id="2874296"/>
    <lineage>
        <taxon>Eukaryota</taxon>
        <taxon>Metazoa</taxon>
        <taxon>Ecdysozoa</taxon>
        <taxon>Nematoda</taxon>
        <taxon>Chromadorea</taxon>
        <taxon>Rhabditida</taxon>
        <taxon>Spirurina</taxon>
        <taxon>Spiruromorpha</taxon>
        <taxon>Filarioidea</taxon>
        <taxon>Onchocercidae</taxon>
        <taxon>Cercopithifilaria</taxon>
    </lineage>
</organism>
<dbReference type="GO" id="GO:0000978">
    <property type="term" value="F:RNA polymerase II cis-regulatory region sequence-specific DNA binding"/>
    <property type="evidence" value="ECO:0007669"/>
    <property type="project" value="TreeGrafter"/>
</dbReference>
<feature type="domain" description="Paired" evidence="13">
    <location>
        <begin position="15"/>
        <end position="142"/>
    </location>
</feature>
<evidence type="ECO:0000256" key="10">
    <source>
        <dbReference type="RuleBase" id="RU000682"/>
    </source>
</evidence>
<dbReference type="Proteomes" id="UP000746747">
    <property type="component" value="Unassembled WGS sequence"/>
</dbReference>
<evidence type="ECO:0000256" key="6">
    <source>
        <dbReference type="ARBA" id="ARBA00023125"/>
    </source>
</evidence>
<keyword evidence="4" id="KW-0563">Paired box</keyword>
<dbReference type="GO" id="GO:0000981">
    <property type="term" value="F:DNA-binding transcription factor activity, RNA polymerase II-specific"/>
    <property type="evidence" value="ECO:0007669"/>
    <property type="project" value="TreeGrafter"/>
</dbReference>
<dbReference type="CDD" id="cd00086">
    <property type="entry name" value="homeodomain"/>
    <property type="match status" value="1"/>
</dbReference>
<feature type="DNA-binding region" description="Homeobox" evidence="9">
    <location>
        <begin position="271"/>
        <end position="330"/>
    </location>
</feature>
<evidence type="ECO:0000256" key="1">
    <source>
        <dbReference type="ARBA" id="ARBA00004123"/>
    </source>
</evidence>
<keyword evidence="6 9" id="KW-0238">DNA-binding</keyword>
<dbReference type="PRINTS" id="PR00027">
    <property type="entry name" value="PAIREDBOX"/>
</dbReference>
<evidence type="ECO:0000256" key="8">
    <source>
        <dbReference type="ARBA" id="ARBA00023242"/>
    </source>
</evidence>
<dbReference type="InterPro" id="IPR043565">
    <property type="entry name" value="PAX_fam"/>
</dbReference>
<dbReference type="InterPro" id="IPR001356">
    <property type="entry name" value="HD"/>
</dbReference>
<dbReference type="SUPFAM" id="SSF46689">
    <property type="entry name" value="Homeodomain-like"/>
    <property type="match status" value="2"/>
</dbReference>
<feature type="compositionally biased region" description="Low complexity" evidence="11">
    <location>
        <begin position="211"/>
        <end position="221"/>
    </location>
</feature>
<dbReference type="InterPro" id="IPR036388">
    <property type="entry name" value="WH-like_DNA-bd_sf"/>
</dbReference>
<feature type="compositionally biased region" description="Low complexity" evidence="11">
    <location>
        <begin position="240"/>
        <end position="249"/>
    </location>
</feature>
<evidence type="ECO:0000256" key="9">
    <source>
        <dbReference type="PROSITE-ProRule" id="PRU00108"/>
    </source>
</evidence>
<comment type="caution">
    <text evidence="14">The sequence shown here is derived from an EMBL/GenBank/DDBJ whole genome shotgun (WGS) entry which is preliminary data.</text>
</comment>